<dbReference type="OMA" id="EKGFDKC"/>
<feature type="repeat" description="PPR" evidence="2">
    <location>
        <begin position="448"/>
        <end position="482"/>
    </location>
</feature>
<dbReference type="Pfam" id="PF01535">
    <property type="entry name" value="PPR"/>
    <property type="match status" value="2"/>
</dbReference>
<organism evidence="4 5">
    <name type="scientific">Zostera marina</name>
    <name type="common">Eelgrass</name>
    <dbReference type="NCBI Taxonomy" id="29655"/>
    <lineage>
        <taxon>Eukaryota</taxon>
        <taxon>Viridiplantae</taxon>
        <taxon>Streptophyta</taxon>
        <taxon>Embryophyta</taxon>
        <taxon>Tracheophyta</taxon>
        <taxon>Spermatophyta</taxon>
        <taxon>Magnoliopsida</taxon>
        <taxon>Liliopsida</taxon>
        <taxon>Zosteraceae</taxon>
        <taxon>Zostera</taxon>
    </lineage>
</organism>
<evidence type="ECO:0000313" key="4">
    <source>
        <dbReference type="EMBL" id="KMZ72133.1"/>
    </source>
</evidence>
<keyword evidence="1" id="KW-0677">Repeat</keyword>
<reference evidence="5" key="1">
    <citation type="journal article" date="2016" name="Nature">
        <title>The genome of the seagrass Zostera marina reveals angiosperm adaptation to the sea.</title>
        <authorList>
            <person name="Olsen J.L."/>
            <person name="Rouze P."/>
            <person name="Verhelst B."/>
            <person name="Lin Y.-C."/>
            <person name="Bayer T."/>
            <person name="Collen J."/>
            <person name="Dattolo E."/>
            <person name="De Paoli E."/>
            <person name="Dittami S."/>
            <person name="Maumus F."/>
            <person name="Michel G."/>
            <person name="Kersting A."/>
            <person name="Lauritano C."/>
            <person name="Lohaus R."/>
            <person name="Toepel M."/>
            <person name="Tonon T."/>
            <person name="Vanneste K."/>
            <person name="Amirebrahimi M."/>
            <person name="Brakel J."/>
            <person name="Bostroem C."/>
            <person name="Chovatia M."/>
            <person name="Grimwood J."/>
            <person name="Jenkins J.W."/>
            <person name="Jueterbock A."/>
            <person name="Mraz A."/>
            <person name="Stam W.T."/>
            <person name="Tice H."/>
            <person name="Bornberg-Bauer E."/>
            <person name="Green P.J."/>
            <person name="Pearson G.A."/>
            <person name="Procaccini G."/>
            <person name="Duarte C.M."/>
            <person name="Schmutz J."/>
            <person name="Reusch T.B.H."/>
            <person name="Van de Peer Y."/>
        </authorList>
    </citation>
    <scope>NUCLEOTIDE SEQUENCE [LARGE SCALE GENOMIC DNA]</scope>
    <source>
        <strain evidence="5">cv. Finnish</strain>
    </source>
</reference>
<dbReference type="Pfam" id="PF13041">
    <property type="entry name" value="PPR_2"/>
    <property type="match status" value="1"/>
</dbReference>
<dbReference type="EMBL" id="LFYR01000643">
    <property type="protein sequence ID" value="KMZ72133.1"/>
    <property type="molecule type" value="Genomic_DNA"/>
</dbReference>
<accession>A0A0K9PSY4</accession>
<evidence type="ECO:0000313" key="5">
    <source>
        <dbReference type="Proteomes" id="UP000036987"/>
    </source>
</evidence>
<dbReference type="Proteomes" id="UP000036987">
    <property type="component" value="Unassembled WGS sequence"/>
</dbReference>
<dbReference type="PANTHER" id="PTHR47934:SF14">
    <property type="entry name" value="OS04G0583101 PROTEIN"/>
    <property type="match status" value="1"/>
</dbReference>
<feature type="repeat" description="PPR" evidence="2">
    <location>
        <begin position="413"/>
        <end position="447"/>
    </location>
</feature>
<evidence type="ECO:0000256" key="3">
    <source>
        <dbReference type="SAM" id="MobiDB-lite"/>
    </source>
</evidence>
<dbReference type="AlphaFoldDB" id="A0A0K9PSY4"/>
<comment type="caution">
    <text evidence="4">The sequence shown here is derived from an EMBL/GenBank/DDBJ whole genome shotgun (WGS) entry which is preliminary data.</text>
</comment>
<dbReference type="InterPro" id="IPR051114">
    <property type="entry name" value="Mito_RNA_Proc_CCM1"/>
</dbReference>
<feature type="region of interest" description="Disordered" evidence="3">
    <location>
        <begin position="1"/>
        <end position="27"/>
    </location>
</feature>
<sequence>MNRMRSFSDHCSPQFHPRTTSHASSSPSTQYLSFVSCRRPFVIRSTVSSPPSMPFDDFQFASDNGHASMLHNKTRVLRQREGDNDDPEVEMATLAKKLLSTKDWKSLSSLPDMIRSSGKFPDKATCGRLIGGCIKARQFKTAEEFLRVFTARKVTATAAFSAALRGYNKLHMYNRTVFIHELMTAAGSSSDSNCFRWIMEAYYKLGKSDEVVSQFKLYKDKSMDSSSSSATNVQIYLILCDSLGRQGRATEALQYFRQMSKPGKGTESSMGRLYSSLVCSFAEEHDVSTAELLFREGRSKGFFRKEASVFLKLVLMYVEVGSMEKAMEVVKVMSGETTTIGVSDCIQCAIVNGHVKKTTLQASIKAYEDMKTLGCVPGQVTYASIINVHCRLNQTGEAEKIFSEMIDRGFTRCIVAYSNMVSMYGKSKRYGDATKLVAKMKQQGCLPNVWVYNSLLDMHGKEGDLRQVDKVWKEMKRRKVEPDRVSYTSVITAHSKARKLDVCVDLFTEFRQEGGKIDRALAGIMVGVFSKTNRVGELIELLTDLKREGVRLDDRLYTSGLNGLRDAGLEAQANWFREEFG</sequence>
<dbReference type="GO" id="GO:0003729">
    <property type="term" value="F:mRNA binding"/>
    <property type="evidence" value="ECO:0000318"/>
    <property type="project" value="GO_Central"/>
</dbReference>
<proteinExistence type="predicted"/>
<feature type="compositionally biased region" description="Polar residues" evidence="3">
    <location>
        <begin position="17"/>
        <end position="27"/>
    </location>
</feature>
<dbReference type="PROSITE" id="PS51375">
    <property type="entry name" value="PPR"/>
    <property type="match status" value="4"/>
</dbReference>
<dbReference type="OrthoDB" id="185373at2759"/>
<dbReference type="GO" id="GO:0006396">
    <property type="term" value="P:RNA processing"/>
    <property type="evidence" value="ECO:0000318"/>
    <property type="project" value="GO_Central"/>
</dbReference>
<gene>
    <name evidence="4" type="ORF">ZOSMA_16G01000</name>
</gene>
<feature type="repeat" description="PPR" evidence="2">
    <location>
        <begin position="378"/>
        <end position="412"/>
    </location>
</feature>
<dbReference type="Gene3D" id="1.25.40.10">
    <property type="entry name" value="Tetratricopeptide repeat domain"/>
    <property type="match status" value="4"/>
</dbReference>
<dbReference type="PANTHER" id="PTHR47934">
    <property type="entry name" value="PENTATRICOPEPTIDE REPEAT-CONTAINING PROTEIN PET309, MITOCHONDRIAL"/>
    <property type="match status" value="1"/>
</dbReference>
<keyword evidence="5" id="KW-1185">Reference proteome</keyword>
<dbReference type="InterPro" id="IPR011990">
    <property type="entry name" value="TPR-like_helical_dom_sf"/>
</dbReference>
<name>A0A0K9PSY4_ZOSMR</name>
<feature type="repeat" description="PPR" evidence="2">
    <location>
        <begin position="483"/>
        <end position="517"/>
    </location>
</feature>
<dbReference type="GO" id="GO:0009658">
    <property type="term" value="P:chloroplast organization"/>
    <property type="evidence" value="ECO:0000318"/>
    <property type="project" value="GO_Central"/>
</dbReference>
<dbReference type="NCBIfam" id="TIGR00756">
    <property type="entry name" value="PPR"/>
    <property type="match status" value="4"/>
</dbReference>
<evidence type="ECO:0000256" key="1">
    <source>
        <dbReference type="ARBA" id="ARBA00022737"/>
    </source>
</evidence>
<protein>
    <submittedName>
        <fullName evidence="4">Pentatricopeptide repeat-containing protein</fullName>
    </submittedName>
</protein>
<evidence type="ECO:0000256" key="2">
    <source>
        <dbReference type="PROSITE-ProRule" id="PRU00708"/>
    </source>
</evidence>
<dbReference type="InterPro" id="IPR002885">
    <property type="entry name" value="PPR_rpt"/>
</dbReference>
<dbReference type="Pfam" id="PF12854">
    <property type="entry name" value="PPR_1"/>
    <property type="match status" value="1"/>
</dbReference>